<dbReference type="STRING" id="758825.SAMN02982985_00564"/>
<dbReference type="EMBL" id="FOTW01000005">
    <property type="protein sequence ID" value="SFL53617.1"/>
    <property type="molecule type" value="Genomic_DNA"/>
</dbReference>
<dbReference type="AlphaFoldDB" id="A0A1I4IHT0"/>
<evidence type="ECO:0000313" key="2">
    <source>
        <dbReference type="Proteomes" id="UP000199470"/>
    </source>
</evidence>
<dbReference type="Proteomes" id="UP000199470">
    <property type="component" value="Unassembled WGS sequence"/>
</dbReference>
<proteinExistence type="predicted"/>
<name>A0A1I4IHT0_9BURK</name>
<dbReference type="RefSeq" id="WP_217429866.1">
    <property type="nucleotide sequence ID" value="NZ_FOTW01000005.1"/>
</dbReference>
<gene>
    <name evidence="1" type="ORF">SAMN02982985_00564</name>
</gene>
<dbReference type="SUPFAM" id="SSF53795">
    <property type="entry name" value="PEP carboxykinase-like"/>
    <property type="match status" value="1"/>
</dbReference>
<evidence type="ECO:0008006" key="3">
    <source>
        <dbReference type="Google" id="ProtNLM"/>
    </source>
</evidence>
<dbReference type="InterPro" id="IPR027600">
    <property type="entry name" value="HprK-rel_A"/>
</dbReference>
<keyword evidence="2" id="KW-1185">Reference proteome</keyword>
<organism evidence="1 2">
    <name type="scientific">Rugamonas rubra</name>
    <dbReference type="NCBI Taxonomy" id="758825"/>
    <lineage>
        <taxon>Bacteria</taxon>
        <taxon>Pseudomonadati</taxon>
        <taxon>Pseudomonadota</taxon>
        <taxon>Betaproteobacteria</taxon>
        <taxon>Burkholderiales</taxon>
        <taxon>Oxalobacteraceae</taxon>
        <taxon>Telluria group</taxon>
        <taxon>Rugamonas</taxon>
    </lineage>
</organism>
<evidence type="ECO:0000313" key="1">
    <source>
        <dbReference type="EMBL" id="SFL53617.1"/>
    </source>
</evidence>
<protein>
    <recommendedName>
        <fullName evidence="3">HprK-related kinase A</fullName>
    </recommendedName>
</protein>
<dbReference type="Gene3D" id="3.40.50.300">
    <property type="entry name" value="P-loop containing nucleotide triphosphate hydrolases"/>
    <property type="match status" value="1"/>
</dbReference>
<reference evidence="1 2" key="1">
    <citation type="submission" date="2016-10" db="EMBL/GenBank/DDBJ databases">
        <authorList>
            <person name="de Groot N.N."/>
        </authorList>
    </citation>
    <scope>NUCLEOTIDE SEQUENCE [LARGE SCALE GENOMIC DNA]</scope>
    <source>
        <strain evidence="1 2">ATCC 43154</strain>
    </source>
</reference>
<sequence>MLTVAALSQAELAGRLAGDGLHLRTAGFSVCLRSRIGSVARGIGLLYPDYPLLAADDFADFRLSLERPAGLRRWFKPQVRLLYDGASLFQPLPLAQAFPMFEWGLNWCVSSRAHEYLIVHAAVVEKHGRAAILPAPPGSGKSTLCAALVGRGGWRLLSDELTLIRLADGALVPLPRPVSLKNGSIAVIRDYLGDAVLSPAVRDTVKGTVAHLKAPADSVARAAETARAAWLVFPQYRAGAAVRLDPLSRAQTFMRVAGNSFNYSLLGRRGFDALGRVVEASAGYALEYGRLDDALALFERLAGQQLAERAA</sequence>
<accession>A0A1I4IHT0</accession>
<dbReference type="InterPro" id="IPR027417">
    <property type="entry name" value="P-loop_NTPase"/>
</dbReference>
<dbReference type="NCBIfam" id="TIGR04352">
    <property type="entry name" value="HprK_rel_A"/>
    <property type="match status" value="1"/>
</dbReference>